<name>A0A6G1J0Y9_9PLEO</name>
<evidence type="ECO:0000259" key="7">
    <source>
        <dbReference type="Pfam" id="PF20684"/>
    </source>
</evidence>
<feature type="transmembrane region" description="Helical" evidence="6">
    <location>
        <begin position="179"/>
        <end position="202"/>
    </location>
</feature>
<comment type="similarity">
    <text evidence="5">Belongs to the SAT4 family.</text>
</comment>
<reference evidence="8" key="1">
    <citation type="journal article" date="2020" name="Stud. Mycol.">
        <title>101 Dothideomycetes genomes: a test case for predicting lifestyles and emergence of pathogens.</title>
        <authorList>
            <person name="Haridas S."/>
            <person name="Albert R."/>
            <person name="Binder M."/>
            <person name="Bloem J."/>
            <person name="Labutti K."/>
            <person name="Salamov A."/>
            <person name="Andreopoulos B."/>
            <person name="Baker S."/>
            <person name="Barry K."/>
            <person name="Bills G."/>
            <person name="Bluhm B."/>
            <person name="Cannon C."/>
            <person name="Castanera R."/>
            <person name="Culley D."/>
            <person name="Daum C."/>
            <person name="Ezra D."/>
            <person name="Gonzalez J."/>
            <person name="Henrissat B."/>
            <person name="Kuo A."/>
            <person name="Liang C."/>
            <person name="Lipzen A."/>
            <person name="Lutzoni F."/>
            <person name="Magnuson J."/>
            <person name="Mondo S."/>
            <person name="Nolan M."/>
            <person name="Ohm R."/>
            <person name="Pangilinan J."/>
            <person name="Park H.-J."/>
            <person name="Ramirez L."/>
            <person name="Alfaro M."/>
            <person name="Sun H."/>
            <person name="Tritt A."/>
            <person name="Yoshinaga Y."/>
            <person name="Zwiers L.-H."/>
            <person name="Turgeon B."/>
            <person name="Goodwin S."/>
            <person name="Spatafora J."/>
            <person name="Crous P."/>
            <person name="Grigoriev I."/>
        </authorList>
    </citation>
    <scope>NUCLEOTIDE SEQUENCE</scope>
    <source>
        <strain evidence="8">CBS 122367</strain>
    </source>
</reference>
<feature type="domain" description="Rhodopsin" evidence="7">
    <location>
        <begin position="39"/>
        <end position="278"/>
    </location>
</feature>
<gene>
    <name evidence="8" type="ORF">K458DRAFT_389804</name>
</gene>
<feature type="transmembrane region" description="Helical" evidence="6">
    <location>
        <begin position="251"/>
        <end position="273"/>
    </location>
</feature>
<evidence type="ECO:0000313" key="8">
    <source>
        <dbReference type="EMBL" id="KAF2683883.1"/>
    </source>
</evidence>
<dbReference type="GO" id="GO:0016020">
    <property type="term" value="C:membrane"/>
    <property type="evidence" value="ECO:0007669"/>
    <property type="project" value="UniProtKB-SubCell"/>
</dbReference>
<dbReference type="PANTHER" id="PTHR33048">
    <property type="entry name" value="PTH11-LIKE INTEGRAL MEMBRANE PROTEIN (AFU_ORTHOLOGUE AFUA_5G11245)"/>
    <property type="match status" value="1"/>
</dbReference>
<dbReference type="AlphaFoldDB" id="A0A6G1J0Y9"/>
<keyword evidence="4 6" id="KW-0472">Membrane</keyword>
<dbReference type="OrthoDB" id="5329176at2759"/>
<feature type="transmembrane region" description="Helical" evidence="6">
    <location>
        <begin position="214"/>
        <end position="239"/>
    </location>
</feature>
<evidence type="ECO:0000256" key="4">
    <source>
        <dbReference type="ARBA" id="ARBA00023136"/>
    </source>
</evidence>
<evidence type="ECO:0000256" key="5">
    <source>
        <dbReference type="ARBA" id="ARBA00038359"/>
    </source>
</evidence>
<dbReference type="EMBL" id="MU005583">
    <property type="protein sequence ID" value="KAF2683883.1"/>
    <property type="molecule type" value="Genomic_DNA"/>
</dbReference>
<keyword evidence="3 6" id="KW-1133">Transmembrane helix</keyword>
<dbReference type="Pfam" id="PF20684">
    <property type="entry name" value="Fung_rhodopsin"/>
    <property type="match status" value="1"/>
</dbReference>
<dbReference type="InterPro" id="IPR049326">
    <property type="entry name" value="Rhodopsin_dom_fungi"/>
</dbReference>
<evidence type="ECO:0000256" key="3">
    <source>
        <dbReference type="ARBA" id="ARBA00022989"/>
    </source>
</evidence>
<keyword evidence="9" id="KW-1185">Reference proteome</keyword>
<keyword evidence="2 6" id="KW-0812">Transmembrane</keyword>
<protein>
    <recommendedName>
        <fullName evidence="7">Rhodopsin domain-containing protein</fullName>
    </recommendedName>
</protein>
<evidence type="ECO:0000256" key="2">
    <source>
        <dbReference type="ARBA" id="ARBA00022692"/>
    </source>
</evidence>
<feature type="transmembrane region" description="Helical" evidence="6">
    <location>
        <begin position="55"/>
        <end position="79"/>
    </location>
</feature>
<evidence type="ECO:0000256" key="1">
    <source>
        <dbReference type="ARBA" id="ARBA00004141"/>
    </source>
</evidence>
<feature type="transmembrane region" description="Helical" evidence="6">
    <location>
        <begin position="99"/>
        <end position="125"/>
    </location>
</feature>
<evidence type="ECO:0000313" key="9">
    <source>
        <dbReference type="Proteomes" id="UP000799291"/>
    </source>
</evidence>
<comment type="subcellular location">
    <subcellularLocation>
        <location evidence="1">Membrane</location>
        <topology evidence="1">Multi-pass membrane protein</topology>
    </subcellularLocation>
</comment>
<accession>A0A6G1J0Y9</accession>
<feature type="transmembrane region" description="Helical" evidence="6">
    <location>
        <begin position="137"/>
        <end position="155"/>
    </location>
</feature>
<dbReference type="Proteomes" id="UP000799291">
    <property type="component" value="Unassembled WGS sequence"/>
</dbReference>
<organism evidence="8 9">
    <name type="scientific">Lentithecium fluviatile CBS 122367</name>
    <dbReference type="NCBI Taxonomy" id="1168545"/>
    <lineage>
        <taxon>Eukaryota</taxon>
        <taxon>Fungi</taxon>
        <taxon>Dikarya</taxon>
        <taxon>Ascomycota</taxon>
        <taxon>Pezizomycotina</taxon>
        <taxon>Dothideomycetes</taxon>
        <taxon>Pleosporomycetidae</taxon>
        <taxon>Pleosporales</taxon>
        <taxon>Massarineae</taxon>
        <taxon>Lentitheciaceae</taxon>
        <taxon>Lentithecium</taxon>
    </lineage>
</organism>
<sequence>MADNQIGDKSLPGDVQARQDVAIGVSIAATLIGMTFIALRVYTRAFIVRNMGPEDWTMLSAAILTIVFLVQFIVSIKAYGVGWHTISVSPQQAVAGTQLGLAVIVVYKGIVTLIKMSILMIYLRLAVNKTFERLCKGTIYLLAAYQFIVIIIVPAQCTPLSKLWDFTGTVPGHCINTNVFYYITSTFHIIIDIWILLLPYKLILSIPRPLRERLGVYAVFGLGVLGTICAIVRFNYLVAVTKSMDPFYDSIAINIWSVIEVNVGILCASLPTLRPLFSQAQRNRTREALNLGPRKSERSSKSIKSSKRGALIQTKEMFITITAGTWKGGEKTTYDEEFELLKEEMPPPVPPKDEKFSPLPKIAYPDMTYRKL</sequence>
<dbReference type="InterPro" id="IPR052337">
    <property type="entry name" value="SAT4-like"/>
</dbReference>
<dbReference type="PANTHER" id="PTHR33048:SF123">
    <property type="entry name" value="INTEGRAL MEMBRANE PROTEIN"/>
    <property type="match status" value="1"/>
</dbReference>
<evidence type="ECO:0000256" key="6">
    <source>
        <dbReference type="SAM" id="Phobius"/>
    </source>
</evidence>
<feature type="transmembrane region" description="Helical" evidence="6">
    <location>
        <begin position="21"/>
        <end position="43"/>
    </location>
</feature>
<proteinExistence type="inferred from homology"/>